<dbReference type="Gene3D" id="1.25.40.10">
    <property type="entry name" value="Tetratricopeptide repeat domain"/>
    <property type="match status" value="1"/>
</dbReference>
<proteinExistence type="predicted"/>
<gene>
    <name evidence="2" type="primary">set5</name>
    <name evidence="2" type="ORF">AK812_SmicGene5789</name>
</gene>
<dbReference type="OMA" id="CTRDEQR"/>
<dbReference type="Gene3D" id="2.170.270.10">
    <property type="entry name" value="SET domain"/>
    <property type="match status" value="1"/>
</dbReference>
<dbReference type="AlphaFoldDB" id="A0A1Q9ESQ4"/>
<reference evidence="2 3" key="1">
    <citation type="submission" date="2016-02" db="EMBL/GenBank/DDBJ databases">
        <title>Genome analysis of coral dinoflagellate symbionts highlights evolutionary adaptations to a symbiotic lifestyle.</title>
        <authorList>
            <person name="Aranda M."/>
            <person name="Li Y."/>
            <person name="Liew Y.J."/>
            <person name="Baumgarten S."/>
            <person name="Simakov O."/>
            <person name="Wilson M."/>
            <person name="Piel J."/>
            <person name="Ashoor H."/>
            <person name="Bougouffa S."/>
            <person name="Bajic V.B."/>
            <person name="Ryu T."/>
            <person name="Ravasi T."/>
            <person name="Bayer T."/>
            <person name="Micklem G."/>
            <person name="Kim H."/>
            <person name="Bhak J."/>
            <person name="Lajeunesse T.C."/>
            <person name="Voolstra C.R."/>
        </authorList>
    </citation>
    <scope>NUCLEOTIDE SEQUENCE [LARGE SCALE GENOMIC DNA]</scope>
    <source>
        <strain evidence="2 3">CCMP2467</strain>
    </source>
</reference>
<dbReference type="EMBL" id="LSRX01000077">
    <property type="protein sequence ID" value="OLQ10462.1"/>
    <property type="molecule type" value="Genomic_DNA"/>
</dbReference>
<dbReference type="InterPro" id="IPR046341">
    <property type="entry name" value="SET_dom_sf"/>
</dbReference>
<dbReference type="InterPro" id="IPR053185">
    <property type="entry name" value="SET_domain_protein"/>
</dbReference>
<dbReference type="InterPro" id="IPR001214">
    <property type="entry name" value="SET_dom"/>
</dbReference>
<keyword evidence="3" id="KW-1185">Reference proteome</keyword>
<dbReference type="InterPro" id="IPR011990">
    <property type="entry name" value="TPR-like_helical_dom_sf"/>
</dbReference>
<dbReference type="SUPFAM" id="SSF82199">
    <property type="entry name" value="SET domain"/>
    <property type="match status" value="1"/>
</dbReference>
<dbReference type="PANTHER" id="PTHR47332:SF2">
    <property type="entry name" value="SET-6"/>
    <property type="match status" value="1"/>
</dbReference>
<protein>
    <submittedName>
        <fullName evidence="2">SET domain-containing protein 5</fullName>
    </submittedName>
</protein>
<dbReference type="OrthoDB" id="265717at2759"/>
<dbReference type="CDD" id="cd20071">
    <property type="entry name" value="SET_SMYD"/>
    <property type="match status" value="1"/>
</dbReference>
<dbReference type="Proteomes" id="UP000186817">
    <property type="component" value="Unassembled WGS sequence"/>
</dbReference>
<feature type="domain" description="SET" evidence="1">
    <location>
        <begin position="79"/>
        <end position="226"/>
    </location>
</feature>
<evidence type="ECO:0000313" key="2">
    <source>
        <dbReference type="EMBL" id="OLQ10462.1"/>
    </source>
</evidence>
<dbReference type="SMART" id="SM00317">
    <property type="entry name" value="SET"/>
    <property type="match status" value="1"/>
</dbReference>
<name>A0A1Q9ESQ4_SYMMI</name>
<dbReference type="Pfam" id="PF00856">
    <property type="entry name" value="SET"/>
    <property type="match status" value="1"/>
</dbReference>
<sequence length="426" mass="46903">MAAVARWGSPVFSQAFSSSPFGASRRTVWHRWKTDGARRRGRLIRPAALCFASLLAGLKRAPRASMRQLAACQSAAGDAGFTVKAIDGKGLGALATAPIRRGDRVLQEAPLICMDTNQTSALDDQTAWQALDELLRKQVASLRSDEEARFWALGDAFTEGEKTAAGVFCTNAVSCEGQAMLFPQTSRMNHSCRPNVVHSWQGEDGLMVLHATRAIQPGEELCICYVPGFLSQEQRQAQLMRRWRFSCCCPACKSESTRRSDELRLRLAALDAQLSAQTRLWQSRSFTASEAEAKESALLSQVSDMTELILAEFGPHPAILCQLFYDAFVLLLLLGRARSSGRMIRLALEESTAAAGPTAQTRRFKRFASDPRTHPAFSMSRILADEPSVEAGRPKKASGKQIAPLRTWLNFVLRLVLVWNPRGSSD</sequence>
<dbReference type="PROSITE" id="PS50280">
    <property type="entry name" value="SET"/>
    <property type="match status" value="1"/>
</dbReference>
<evidence type="ECO:0000313" key="3">
    <source>
        <dbReference type="Proteomes" id="UP000186817"/>
    </source>
</evidence>
<dbReference type="PANTHER" id="PTHR47332">
    <property type="entry name" value="SET DOMAIN-CONTAINING PROTEIN 5"/>
    <property type="match status" value="1"/>
</dbReference>
<accession>A0A1Q9ESQ4</accession>
<evidence type="ECO:0000259" key="1">
    <source>
        <dbReference type="PROSITE" id="PS50280"/>
    </source>
</evidence>
<comment type="caution">
    <text evidence="2">The sequence shown here is derived from an EMBL/GenBank/DDBJ whole genome shotgun (WGS) entry which is preliminary data.</text>
</comment>
<organism evidence="2 3">
    <name type="scientific">Symbiodinium microadriaticum</name>
    <name type="common">Dinoflagellate</name>
    <name type="synonym">Zooxanthella microadriatica</name>
    <dbReference type="NCBI Taxonomy" id="2951"/>
    <lineage>
        <taxon>Eukaryota</taxon>
        <taxon>Sar</taxon>
        <taxon>Alveolata</taxon>
        <taxon>Dinophyceae</taxon>
        <taxon>Suessiales</taxon>
        <taxon>Symbiodiniaceae</taxon>
        <taxon>Symbiodinium</taxon>
    </lineage>
</organism>